<organism evidence="2 3">
    <name type="scientific">Novosphingobium sediminicola</name>
    <dbReference type="NCBI Taxonomy" id="563162"/>
    <lineage>
        <taxon>Bacteria</taxon>
        <taxon>Pseudomonadati</taxon>
        <taxon>Pseudomonadota</taxon>
        <taxon>Alphaproteobacteria</taxon>
        <taxon>Sphingomonadales</taxon>
        <taxon>Sphingomonadaceae</taxon>
        <taxon>Novosphingobium</taxon>
    </lineage>
</organism>
<feature type="transmembrane region" description="Helical" evidence="1">
    <location>
        <begin position="12"/>
        <end position="31"/>
    </location>
</feature>
<keyword evidence="1" id="KW-0812">Transmembrane</keyword>
<accession>A0A7W6CFD0</accession>
<keyword evidence="1" id="KW-0472">Membrane</keyword>
<keyword evidence="3" id="KW-1185">Reference proteome</keyword>
<evidence type="ECO:0000256" key="1">
    <source>
        <dbReference type="SAM" id="Phobius"/>
    </source>
</evidence>
<evidence type="ECO:0000313" key="3">
    <source>
        <dbReference type="Proteomes" id="UP000548867"/>
    </source>
</evidence>
<sequence>MTKPLEVSMTDLVWLAVLAGLTLLSLAFLRLTERA</sequence>
<protein>
    <submittedName>
        <fullName evidence="2">Uncharacterized protein</fullName>
    </submittedName>
</protein>
<dbReference type="Proteomes" id="UP000548867">
    <property type="component" value="Unassembled WGS sequence"/>
</dbReference>
<comment type="caution">
    <text evidence="2">The sequence shown here is derived from an EMBL/GenBank/DDBJ whole genome shotgun (WGS) entry which is preliminary data.</text>
</comment>
<reference evidence="2 3" key="1">
    <citation type="submission" date="2020-08" db="EMBL/GenBank/DDBJ databases">
        <title>Genomic Encyclopedia of Type Strains, Phase IV (KMG-IV): sequencing the most valuable type-strain genomes for metagenomic binning, comparative biology and taxonomic classification.</title>
        <authorList>
            <person name="Goeker M."/>
        </authorList>
    </citation>
    <scope>NUCLEOTIDE SEQUENCE [LARGE SCALE GENOMIC DNA]</scope>
    <source>
        <strain evidence="2 3">DSM 27057</strain>
    </source>
</reference>
<evidence type="ECO:0000313" key="2">
    <source>
        <dbReference type="EMBL" id="MBB3953689.1"/>
    </source>
</evidence>
<dbReference type="AlphaFoldDB" id="A0A7W6CFD0"/>
<dbReference type="EMBL" id="JACIDX010000002">
    <property type="protein sequence ID" value="MBB3953689.1"/>
    <property type="molecule type" value="Genomic_DNA"/>
</dbReference>
<gene>
    <name evidence="2" type="ORF">GGR38_000616</name>
</gene>
<proteinExistence type="predicted"/>
<name>A0A7W6CFD0_9SPHN</name>
<keyword evidence="1" id="KW-1133">Transmembrane helix</keyword>